<gene>
    <name evidence="1" type="ORF">JQU52_11825</name>
</gene>
<protein>
    <submittedName>
        <fullName evidence="1">Uncharacterized protein</fullName>
    </submittedName>
</protein>
<evidence type="ECO:0000313" key="1">
    <source>
        <dbReference type="EMBL" id="QRQ81389.1"/>
    </source>
</evidence>
<name>A0A892ZKH7_9NEIS</name>
<organism evidence="1 2">
    <name type="scientific">Paralysiella testudinis</name>
    <dbReference type="NCBI Taxonomy" id="2809020"/>
    <lineage>
        <taxon>Bacteria</taxon>
        <taxon>Pseudomonadati</taxon>
        <taxon>Pseudomonadota</taxon>
        <taxon>Betaproteobacteria</taxon>
        <taxon>Neisseriales</taxon>
        <taxon>Neisseriaceae</taxon>
        <taxon>Paralysiella</taxon>
    </lineage>
</organism>
<proteinExistence type="predicted"/>
<accession>A0A892ZKH7</accession>
<dbReference type="Proteomes" id="UP000653156">
    <property type="component" value="Chromosome"/>
</dbReference>
<reference evidence="1" key="1">
    <citation type="submission" date="2021-02" db="EMBL/GenBank/DDBJ databases">
        <title>Neisseriaceae sp. 26B isolated from the cloaca of a Common Toad-headed Turtle (Mesoclemmys nasuta).</title>
        <authorList>
            <person name="Spergser J."/>
            <person name="Busse H.-J."/>
        </authorList>
    </citation>
    <scope>NUCLEOTIDE SEQUENCE</scope>
    <source>
        <strain evidence="1">26B</strain>
    </source>
</reference>
<dbReference type="KEGG" id="ptes:JQU52_11825"/>
<dbReference type="EMBL" id="CP069798">
    <property type="protein sequence ID" value="QRQ81389.1"/>
    <property type="molecule type" value="Genomic_DNA"/>
</dbReference>
<evidence type="ECO:0000313" key="2">
    <source>
        <dbReference type="Proteomes" id="UP000653156"/>
    </source>
</evidence>
<sequence length="106" mass="11640">MRMAHPTILFAATIKGCLKAPLWQSESIFRQPFVVADVLLGFGKKQIAVNGVAHTACGWPRYSSSLPSYSAITLSSLITGGVYWWRKSCILGVPLIKNKLEFLVVS</sequence>
<keyword evidence="2" id="KW-1185">Reference proteome</keyword>
<dbReference type="AlphaFoldDB" id="A0A892ZKH7"/>
<dbReference type="RefSeq" id="WP_230338682.1">
    <property type="nucleotide sequence ID" value="NZ_CP069798.1"/>
</dbReference>